<name>A0A0D0DJ00_9AGAM</name>
<dbReference type="InterPro" id="IPR029052">
    <property type="entry name" value="Metallo-depent_PP-like"/>
</dbReference>
<dbReference type="Pfam" id="PF00149">
    <property type="entry name" value="Metallophos"/>
    <property type="match status" value="1"/>
</dbReference>
<reference evidence="8 9" key="1">
    <citation type="submission" date="2014-04" db="EMBL/GenBank/DDBJ databases">
        <authorList>
            <consortium name="DOE Joint Genome Institute"/>
            <person name="Kuo A."/>
            <person name="Kohler A."/>
            <person name="Jargeat P."/>
            <person name="Nagy L.G."/>
            <person name="Floudas D."/>
            <person name="Copeland A."/>
            <person name="Barry K.W."/>
            <person name="Cichocki N."/>
            <person name="Veneault-Fourrey C."/>
            <person name="LaButti K."/>
            <person name="Lindquist E.A."/>
            <person name="Lipzen A."/>
            <person name="Lundell T."/>
            <person name="Morin E."/>
            <person name="Murat C."/>
            <person name="Sun H."/>
            <person name="Tunlid A."/>
            <person name="Henrissat B."/>
            <person name="Grigoriev I.V."/>
            <person name="Hibbett D.S."/>
            <person name="Martin F."/>
            <person name="Nordberg H.P."/>
            <person name="Cantor M.N."/>
            <person name="Hua S.X."/>
        </authorList>
    </citation>
    <scope>NUCLEOTIDE SEQUENCE [LARGE SCALE GENOMIC DNA]</scope>
    <source>
        <strain evidence="8 9">Ve08.2h10</strain>
    </source>
</reference>
<dbReference type="GO" id="GO:0006506">
    <property type="term" value="P:GPI anchor biosynthetic process"/>
    <property type="evidence" value="ECO:0007669"/>
    <property type="project" value="InterPro"/>
</dbReference>
<protein>
    <recommendedName>
        <fullName evidence="7">Calcineurin-like phosphoesterase domain-containing protein</fullName>
    </recommendedName>
</protein>
<dbReference type="PANTHER" id="PTHR13315">
    <property type="entry name" value="METALLO PHOSPHOESTERASE RELATED"/>
    <property type="match status" value="1"/>
</dbReference>
<dbReference type="InParanoid" id="A0A0D0DJ00"/>
<feature type="transmembrane region" description="Helical" evidence="6">
    <location>
        <begin position="500"/>
        <end position="523"/>
    </location>
</feature>
<evidence type="ECO:0000313" key="9">
    <source>
        <dbReference type="Proteomes" id="UP000054538"/>
    </source>
</evidence>
<sequence>MTMSLNTRSRPGLLRNGLRTVWILAVIWLELGTFHFALQDCRWPDTRQAQVPNSRIARILVIADPQILDRHSYPERGPLLSVLSQIMVDLNLRKSWNSAFRRLRPNAVIVLGDMMDNGRLSMTNSQYEAYYARYQSIFSMGDASVPTFYLPGNHDVGLGHATSFSLEADARYAAHFGSRNYRRTVGNHTLLFIDAPSLVEEDFLRAERGHDYDSWPAVAHGPVEFVKQSTSIENQGPAILFTHIPLSRPLDAFCGPLREKGSIRQGYGFGYQNTLTDGATRFLLESVKPSLIMSGDDHDYCEYEHTIPSSGEKVKEVTVKSISIAMGIRRPGFQLLSLTSIVPSPDHLTQIPVPPPCDAPCLLPDQLGIYLYVYTLLVVLSLFFVLASNIVRVNGGLTRETWNMKHSRRDSSETPYQLSRRNGSSCDAGTDTFLPLTSVESHEHNHSPRARGRSFSSVWIWTFILGGQRRRITLPNPWGNWRSRVEHRAPQHEVGLLRGFLGDVLAVAWPPICVFVVAAWWVMWW</sequence>
<feature type="region of interest" description="Disordered" evidence="5">
    <location>
        <begin position="406"/>
        <end position="429"/>
    </location>
</feature>
<feature type="compositionally biased region" description="Polar residues" evidence="5">
    <location>
        <begin position="413"/>
        <end position="427"/>
    </location>
</feature>
<organism evidence="8 9">
    <name type="scientific">Paxillus rubicundulus Ve08.2h10</name>
    <dbReference type="NCBI Taxonomy" id="930991"/>
    <lineage>
        <taxon>Eukaryota</taxon>
        <taxon>Fungi</taxon>
        <taxon>Dikarya</taxon>
        <taxon>Basidiomycota</taxon>
        <taxon>Agaricomycotina</taxon>
        <taxon>Agaricomycetes</taxon>
        <taxon>Agaricomycetidae</taxon>
        <taxon>Boletales</taxon>
        <taxon>Paxilineae</taxon>
        <taxon>Paxillaceae</taxon>
        <taxon>Paxillus</taxon>
    </lineage>
</organism>
<proteinExistence type="predicted"/>
<comment type="subcellular location">
    <subcellularLocation>
        <location evidence="1">Membrane</location>
        <topology evidence="1">Multi-pass membrane protein</topology>
    </subcellularLocation>
</comment>
<dbReference type="HOGENOM" id="CLU_011607_4_1_1"/>
<dbReference type="GO" id="GO:0016787">
    <property type="term" value="F:hydrolase activity"/>
    <property type="evidence" value="ECO:0007669"/>
    <property type="project" value="InterPro"/>
</dbReference>
<evidence type="ECO:0000256" key="4">
    <source>
        <dbReference type="ARBA" id="ARBA00023136"/>
    </source>
</evidence>
<dbReference type="PANTHER" id="PTHR13315:SF4">
    <property type="entry name" value="METALLOPHOSPHOESTERASE, ISOFORM E"/>
    <property type="match status" value="1"/>
</dbReference>
<reference evidence="9" key="2">
    <citation type="submission" date="2015-01" db="EMBL/GenBank/DDBJ databases">
        <title>Evolutionary Origins and Diversification of the Mycorrhizal Mutualists.</title>
        <authorList>
            <consortium name="DOE Joint Genome Institute"/>
            <consortium name="Mycorrhizal Genomics Consortium"/>
            <person name="Kohler A."/>
            <person name="Kuo A."/>
            <person name="Nagy L.G."/>
            <person name="Floudas D."/>
            <person name="Copeland A."/>
            <person name="Barry K.W."/>
            <person name="Cichocki N."/>
            <person name="Veneault-Fourrey C."/>
            <person name="LaButti K."/>
            <person name="Lindquist E.A."/>
            <person name="Lipzen A."/>
            <person name="Lundell T."/>
            <person name="Morin E."/>
            <person name="Murat C."/>
            <person name="Riley R."/>
            <person name="Ohm R."/>
            <person name="Sun H."/>
            <person name="Tunlid A."/>
            <person name="Henrissat B."/>
            <person name="Grigoriev I.V."/>
            <person name="Hibbett D.S."/>
            <person name="Martin F."/>
        </authorList>
    </citation>
    <scope>NUCLEOTIDE SEQUENCE [LARGE SCALE GENOMIC DNA]</scope>
    <source>
        <strain evidence="9">Ve08.2h10</strain>
    </source>
</reference>
<keyword evidence="2 6" id="KW-0812">Transmembrane</keyword>
<feature type="transmembrane region" description="Helical" evidence="6">
    <location>
        <begin position="21"/>
        <end position="38"/>
    </location>
</feature>
<evidence type="ECO:0000256" key="2">
    <source>
        <dbReference type="ARBA" id="ARBA00022692"/>
    </source>
</evidence>
<dbReference type="AlphaFoldDB" id="A0A0D0DJ00"/>
<dbReference type="EMBL" id="KN824896">
    <property type="protein sequence ID" value="KIK98342.1"/>
    <property type="molecule type" value="Genomic_DNA"/>
</dbReference>
<dbReference type="Gene3D" id="3.60.21.10">
    <property type="match status" value="1"/>
</dbReference>
<dbReference type="SUPFAM" id="SSF56300">
    <property type="entry name" value="Metallo-dependent phosphatases"/>
    <property type="match status" value="1"/>
</dbReference>
<evidence type="ECO:0000256" key="3">
    <source>
        <dbReference type="ARBA" id="ARBA00022989"/>
    </source>
</evidence>
<keyword evidence="4 6" id="KW-0472">Membrane</keyword>
<evidence type="ECO:0000256" key="1">
    <source>
        <dbReference type="ARBA" id="ARBA00004141"/>
    </source>
</evidence>
<dbReference type="FunCoup" id="A0A0D0DJ00">
    <property type="interactions" value="213"/>
</dbReference>
<dbReference type="STRING" id="930991.A0A0D0DJ00"/>
<evidence type="ECO:0000313" key="8">
    <source>
        <dbReference type="EMBL" id="KIK98342.1"/>
    </source>
</evidence>
<keyword evidence="3 6" id="KW-1133">Transmembrane helix</keyword>
<dbReference type="InterPro" id="IPR004843">
    <property type="entry name" value="Calcineurin-like_PHP"/>
</dbReference>
<evidence type="ECO:0000259" key="7">
    <source>
        <dbReference type="Pfam" id="PF00149"/>
    </source>
</evidence>
<dbReference type="InterPro" id="IPR033308">
    <property type="entry name" value="PGAP5/Cdc1/Ted1"/>
</dbReference>
<dbReference type="GO" id="GO:0005783">
    <property type="term" value="C:endoplasmic reticulum"/>
    <property type="evidence" value="ECO:0007669"/>
    <property type="project" value="TreeGrafter"/>
</dbReference>
<dbReference type="OrthoDB" id="5977743at2759"/>
<dbReference type="Proteomes" id="UP000054538">
    <property type="component" value="Unassembled WGS sequence"/>
</dbReference>
<feature type="transmembrane region" description="Helical" evidence="6">
    <location>
        <begin position="369"/>
        <end position="391"/>
    </location>
</feature>
<evidence type="ECO:0000256" key="6">
    <source>
        <dbReference type="SAM" id="Phobius"/>
    </source>
</evidence>
<feature type="domain" description="Calcineurin-like phosphoesterase" evidence="7">
    <location>
        <begin position="58"/>
        <end position="300"/>
    </location>
</feature>
<keyword evidence="9" id="KW-1185">Reference proteome</keyword>
<dbReference type="GO" id="GO:0016020">
    <property type="term" value="C:membrane"/>
    <property type="evidence" value="ECO:0007669"/>
    <property type="project" value="UniProtKB-SubCell"/>
</dbReference>
<evidence type="ECO:0000256" key="5">
    <source>
        <dbReference type="SAM" id="MobiDB-lite"/>
    </source>
</evidence>
<gene>
    <name evidence="8" type="ORF">PAXRUDRAFT_823942</name>
</gene>
<accession>A0A0D0DJ00</accession>